<proteinExistence type="inferred from homology"/>
<evidence type="ECO:0000256" key="5">
    <source>
        <dbReference type="ARBA" id="ARBA00022989"/>
    </source>
</evidence>
<keyword evidence="5 9" id="KW-1133">Transmembrane helix</keyword>
<gene>
    <name evidence="10" type="primary">NSG2</name>
</gene>
<evidence type="ECO:0000256" key="7">
    <source>
        <dbReference type="ARBA" id="ARBA00023329"/>
    </source>
</evidence>
<accession>A0A5F8GGC0</accession>
<dbReference type="STRING" id="13616.ENSMODP00000046633"/>
<dbReference type="PANTHER" id="PTHR28546">
    <property type="entry name" value="NEURONAL VESICLE TRAFFICKING-ASSOCIATED PROTEIN 2-RELATED"/>
    <property type="match status" value="1"/>
</dbReference>
<dbReference type="InParanoid" id="A0A5F8GGC0"/>
<dbReference type="GO" id="GO:0048268">
    <property type="term" value="P:clathrin coat assembly"/>
    <property type="evidence" value="ECO:0000318"/>
    <property type="project" value="GO_Central"/>
</dbReference>
<dbReference type="AlphaFoldDB" id="A0A5F8GGC0"/>
<dbReference type="Bgee" id="ENSMODG00000006007">
    <property type="expression patterns" value="Expressed in spinal cord and 14 other cell types or tissues"/>
</dbReference>
<evidence type="ECO:0000256" key="6">
    <source>
        <dbReference type="ARBA" id="ARBA00023136"/>
    </source>
</evidence>
<comment type="subcellular location">
    <subcellularLocation>
        <location evidence="1">Cytoplasmic vesicle membrane</location>
    </subcellularLocation>
    <subcellularLocation>
        <location evidence="2">Membrane</location>
        <topology evidence="2">Single-pass membrane protein</topology>
    </subcellularLocation>
</comment>
<evidence type="ECO:0000256" key="8">
    <source>
        <dbReference type="SAM" id="MobiDB-lite"/>
    </source>
</evidence>
<keyword evidence="11" id="KW-1185">Reference proteome</keyword>
<keyword evidence="4 9" id="KW-0812">Transmembrane</keyword>
<protein>
    <submittedName>
        <fullName evidence="10">Neuronal vesicle trafficking associated 2</fullName>
    </submittedName>
</protein>
<evidence type="ECO:0000256" key="3">
    <source>
        <dbReference type="ARBA" id="ARBA00007767"/>
    </source>
</evidence>
<dbReference type="PANTHER" id="PTHR28546:SF2">
    <property type="entry name" value="NEURONAL VESICLE TRAFFICKING-ASSOCIATED PROTEIN 2"/>
    <property type="match status" value="1"/>
</dbReference>
<dbReference type="GO" id="GO:0030659">
    <property type="term" value="C:cytoplasmic vesicle membrane"/>
    <property type="evidence" value="ECO:0007669"/>
    <property type="project" value="UniProtKB-SubCell"/>
</dbReference>
<evidence type="ECO:0000256" key="1">
    <source>
        <dbReference type="ARBA" id="ARBA00004156"/>
    </source>
</evidence>
<feature type="region of interest" description="Disordered" evidence="8">
    <location>
        <begin position="129"/>
        <end position="158"/>
    </location>
</feature>
<reference evidence="10" key="3">
    <citation type="submission" date="2025-09" db="UniProtKB">
        <authorList>
            <consortium name="Ensembl"/>
        </authorList>
    </citation>
    <scope>IDENTIFICATION</scope>
</reference>
<dbReference type="GO" id="GO:0032051">
    <property type="term" value="F:clathrin light chain binding"/>
    <property type="evidence" value="ECO:0000318"/>
    <property type="project" value="GO_Central"/>
</dbReference>
<dbReference type="GO" id="GO:0005768">
    <property type="term" value="C:endosome"/>
    <property type="evidence" value="ECO:0000318"/>
    <property type="project" value="GO_Central"/>
</dbReference>
<comment type="similarity">
    <text evidence="3">Belongs to the NSG family.</text>
</comment>
<dbReference type="GO" id="GO:0016197">
    <property type="term" value="P:endosomal transport"/>
    <property type="evidence" value="ECO:0000318"/>
    <property type="project" value="GO_Central"/>
</dbReference>
<evidence type="ECO:0000313" key="10">
    <source>
        <dbReference type="Ensembl" id="ENSMODP00000046633.1"/>
    </source>
</evidence>
<evidence type="ECO:0000256" key="4">
    <source>
        <dbReference type="ARBA" id="ARBA00022692"/>
    </source>
</evidence>
<keyword evidence="7" id="KW-0968">Cytoplasmic vesicle</keyword>
<organism evidence="10 11">
    <name type="scientific">Monodelphis domestica</name>
    <name type="common">Gray short-tailed opossum</name>
    <dbReference type="NCBI Taxonomy" id="13616"/>
    <lineage>
        <taxon>Eukaryota</taxon>
        <taxon>Metazoa</taxon>
        <taxon>Chordata</taxon>
        <taxon>Craniata</taxon>
        <taxon>Vertebrata</taxon>
        <taxon>Euteleostomi</taxon>
        <taxon>Mammalia</taxon>
        <taxon>Metatheria</taxon>
        <taxon>Didelphimorphia</taxon>
        <taxon>Didelphidae</taxon>
        <taxon>Monodelphis</taxon>
    </lineage>
</organism>
<dbReference type="InterPro" id="IPR009431">
    <property type="entry name" value="NSG"/>
</dbReference>
<evidence type="ECO:0000256" key="2">
    <source>
        <dbReference type="ARBA" id="ARBA00004167"/>
    </source>
</evidence>
<reference evidence="10 11" key="1">
    <citation type="journal article" date="2007" name="Nature">
        <title>Genome of the marsupial Monodelphis domestica reveals innovation in non-coding sequences.</title>
        <authorList>
            <person name="Mikkelsen T.S."/>
            <person name="Wakefield M.J."/>
            <person name="Aken B."/>
            <person name="Amemiya C.T."/>
            <person name="Chang J.L."/>
            <person name="Duke S."/>
            <person name="Garber M."/>
            <person name="Gentles A.J."/>
            <person name="Goodstadt L."/>
            <person name="Heger A."/>
            <person name="Jurka J."/>
            <person name="Kamal M."/>
            <person name="Mauceli E."/>
            <person name="Searle S.M."/>
            <person name="Sharpe T."/>
            <person name="Baker M.L."/>
            <person name="Batzer M.A."/>
            <person name="Benos P.V."/>
            <person name="Belov K."/>
            <person name="Clamp M."/>
            <person name="Cook A."/>
            <person name="Cuff J."/>
            <person name="Das R."/>
            <person name="Davidow L."/>
            <person name="Deakin J.E."/>
            <person name="Fazzari M.J."/>
            <person name="Glass J.L."/>
            <person name="Grabherr M."/>
            <person name="Greally J.M."/>
            <person name="Gu W."/>
            <person name="Hore T.A."/>
            <person name="Huttley G.A."/>
            <person name="Kleber M."/>
            <person name="Jirtle R.L."/>
            <person name="Koina E."/>
            <person name="Lee J.T."/>
            <person name="Mahony S."/>
            <person name="Marra M.A."/>
            <person name="Miller R.D."/>
            <person name="Nicholls R.D."/>
            <person name="Oda M."/>
            <person name="Papenfuss A.T."/>
            <person name="Parra Z.E."/>
            <person name="Pollock D.D."/>
            <person name="Ray D.A."/>
            <person name="Schein J.E."/>
            <person name="Speed T.P."/>
            <person name="Thompson K."/>
            <person name="VandeBerg J.L."/>
            <person name="Wade C.M."/>
            <person name="Walker J.A."/>
            <person name="Waters P.D."/>
            <person name="Webber C."/>
            <person name="Weidman J.R."/>
            <person name="Xie X."/>
            <person name="Zody M.C."/>
            <person name="Baldwin J."/>
            <person name="Abdouelleil A."/>
            <person name="Abdulkadir J."/>
            <person name="Abebe A."/>
            <person name="Abera B."/>
            <person name="Abreu J."/>
            <person name="Acer S.C."/>
            <person name="Aftuck L."/>
            <person name="Alexander A."/>
            <person name="An P."/>
            <person name="Anderson E."/>
            <person name="Anderson S."/>
            <person name="Arachi H."/>
            <person name="Azer M."/>
            <person name="Bachantsang P."/>
            <person name="Barry A."/>
            <person name="Bayul T."/>
            <person name="Berlin A."/>
            <person name="Bessette D."/>
            <person name="Bloom T."/>
            <person name="Bloom T."/>
            <person name="Boguslavskiy L."/>
            <person name="Bonnet C."/>
            <person name="Boukhgalter B."/>
            <person name="Bourzgui I."/>
            <person name="Brown A."/>
            <person name="Cahill P."/>
            <person name="Channer S."/>
            <person name="Cheshatsang Y."/>
            <person name="Chuda L."/>
            <person name="Citroen M."/>
            <person name="Collymore A."/>
            <person name="Cooke P."/>
            <person name="Costello M."/>
            <person name="D'Aco K."/>
            <person name="Daza R."/>
            <person name="De Haan G."/>
            <person name="DeGray S."/>
            <person name="DeMaso C."/>
            <person name="Dhargay N."/>
            <person name="Dooley K."/>
            <person name="Dooley E."/>
            <person name="Doricent M."/>
            <person name="Dorje P."/>
            <person name="Dorjee K."/>
            <person name="Dupes A."/>
            <person name="Elong R."/>
            <person name="Falk J."/>
            <person name="Farina A."/>
            <person name="Faro S."/>
            <person name="Ferguson D."/>
            <person name="Fisher S."/>
            <person name="Foley C.D."/>
            <person name="Franke A."/>
            <person name="Friedrich D."/>
            <person name="Gadbois L."/>
            <person name="Gearin G."/>
            <person name="Gearin C.R."/>
            <person name="Giannoukos G."/>
            <person name="Goode T."/>
            <person name="Graham J."/>
            <person name="Grandbois E."/>
            <person name="Grewal S."/>
            <person name="Gyaltsen K."/>
            <person name="Hafez N."/>
            <person name="Hagos B."/>
            <person name="Hall J."/>
            <person name="Henson C."/>
            <person name="Hollinger A."/>
            <person name="Honan T."/>
            <person name="Huard M.D."/>
            <person name="Hughes L."/>
            <person name="Hurhula B."/>
            <person name="Husby M.E."/>
            <person name="Kamat A."/>
            <person name="Kanga B."/>
            <person name="Kashin S."/>
            <person name="Khazanovich D."/>
            <person name="Kisner P."/>
            <person name="Lance K."/>
            <person name="Lara M."/>
            <person name="Lee W."/>
            <person name="Lennon N."/>
            <person name="Letendre F."/>
            <person name="LeVine R."/>
            <person name="Lipovsky A."/>
            <person name="Liu X."/>
            <person name="Liu J."/>
            <person name="Liu S."/>
            <person name="Lokyitsang T."/>
            <person name="Lokyitsang Y."/>
            <person name="Lubonja R."/>
            <person name="Lui A."/>
            <person name="MacDonald P."/>
            <person name="Magnisalis V."/>
            <person name="Maru K."/>
            <person name="Matthews C."/>
            <person name="McCusker W."/>
            <person name="McDonough S."/>
            <person name="Mehta T."/>
            <person name="Meldrim J."/>
            <person name="Meneus L."/>
            <person name="Mihai O."/>
            <person name="Mihalev A."/>
            <person name="Mihova T."/>
            <person name="Mittelman R."/>
            <person name="Mlenga V."/>
            <person name="Montmayeur A."/>
            <person name="Mulrain L."/>
            <person name="Navidi A."/>
            <person name="Naylor J."/>
            <person name="Negash T."/>
            <person name="Nguyen T."/>
            <person name="Nguyen N."/>
            <person name="Nicol R."/>
            <person name="Norbu C."/>
            <person name="Norbu N."/>
            <person name="Novod N."/>
            <person name="O'Neill B."/>
            <person name="Osman S."/>
            <person name="Markiewicz E."/>
            <person name="Oyono O.L."/>
            <person name="Patti C."/>
            <person name="Phunkhang P."/>
            <person name="Pierre F."/>
            <person name="Priest M."/>
            <person name="Raghuraman S."/>
            <person name="Rege F."/>
            <person name="Reyes R."/>
            <person name="Rise C."/>
            <person name="Rogov P."/>
            <person name="Ross K."/>
            <person name="Ryan E."/>
            <person name="Settipalli S."/>
            <person name="Shea T."/>
            <person name="Sherpa N."/>
            <person name="Shi L."/>
            <person name="Shih D."/>
            <person name="Sparrow T."/>
            <person name="Spaulding J."/>
            <person name="Stalker J."/>
            <person name="Stange-Thomann N."/>
            <person name="Stavropoulos S."/>
            <person name="Stone C."/>
            <person name="Strader C."/>
            <person name="Tesfaye S."/>
            <person name="Thomson T."/>
            <person name="Thoulutsang Y."/>
            <person name="Thoulutsang D."/>
            <person name="Topham K."/>
            <person name="Topping I."/>
            <person name="Tsamla T."/>
            <person name="Vassiliev H."/>
            <person name="Vo A."/>
            <person name="Wangchuk T."/>
            <person name="Wangdi T."/>
            <person name="Weiand M."/>
            <person name="Wilkinson J."/>
            <person name="Wilson A."/>
            <person name="Yadav S."/>
            <person name="Young G."/>
            <person name="Yu Q."/>
            <person name="Zembek L."/>
            <person name="Zhong D."/>
            <person name="Zimmer A."/>
            <person name="Zwirko Z."/>
            <person name="Jaffe D.B."/>
            <person name="Alvarez P."/>
            <person name="Brockman W."/>
            <person name="Butler J."/>
            <person name="Chin C."/>
            <person name="Gnerre S."/>
            <person name="MacCallum I."/>
            <person name="Graves J.A."/>
            <person name="Ponting C.P."/>
            <person name="Breen M."/>
            <person name="Samollow P.B."/>
            <person name="Lander E.S."/>
            <person name="Lindblad-Toh K."/>
        </authorList>
    </citation>
    <scope>NUCLEOTIDE SEQUENCE [LARGE SCALE GENOMIC DNA]</scope>
</reference>
<dbReference type="Ensembl" id="ENSMODT00000079922.1">
    <property type="protein sequence ID" value="ENSMODP00000046633.1"/>
    <property type="gene ID" value="ENSMODG00000006007.4"/>
</dbReference>
<reference evidence="10" key="2">
    <citation type="submission" date="2025-08" db="UniProtKB">
        <authorList>
            <consortium name="Ensembl"/>
        </authorList>
    </citation>
    <scope>IDENTIFICATION</scope>
</reference>
<keyword evidence="6 9" id="KW-0472">Membrane</keyword>
<dbReference type="GeneTree" id="ENSGT00390000000483"/>
<evidence type="ECO:0000256" key="9">
    <source>
        <dbReference type="SAM" id="Phobius"/>
    </source>
</evidence>
<name>A0A5F8GGC0_MONDO</name>
<dbReference type="Pfam" id="PF06387">
    <property type="entry name" value="Calcyon"/>
    <property type="match status" value="1"/>
</dbReference>
<feature type="transmembrane region" description="Helical" evidence="9">
    <location>
        <begin position="227"/>
        <end position="247"/>
    </location>
</feature>
<evidence type="ECO:0000313" key="11">
    <source>
        <dbReference type="Proteomes" id="UP000002280"/>
    </source>
</evidence>
<dbReference type="GO" id="GO:0016020">
    <property type="term" value="C:membrane"/>
    <property type="evidence" value="ECO:0000318"/>
    <property type="project" value="GO_Central"/>
</dbReference>
<sequence>MDSTASSPTPSILSPSCPPTPPKPFLCFLPISPGGCACGGASGEVGAEMASPSWGPRPLPRCVYANCFGSHPCGRSIFYEGLGLWRLQRHEAGKESQEVEAVMAATVPGGSSEPTQPKAERLPAPNLGKQTLKAHRPPQRLDQVARRRQGKALRAGDRARKENVSDTFEFYVPLNEAGKITKKKKKVIVKTRTEYQPDQKNKGKLRVPKIAEFTVSFTDGVTERLKVTILVSLALAFLACIVFLVVYKAFTYDHSCPDGFVYKHKRCIPTSLDAYYSAQDSSSRGRFYTVISHYSVAKQTSSRAIAPWLSAAGPISHEAKAVKAEGH</sequence>
<dbReference type="Proteomes" id="UP000002280">
    <property type="component" value="Chromosome 1"/>
</dbReference>